<dbReference type="SUPFAM" id="SSF50729">
    <property type="entry name" value="PH domain-like"/>
    <property type="match status" value="1"/>
</dbReference>
<dbReference type="eggNOG" id="ENOG5031Y2B">
    <property type="taxonomic scope" value="Bacteria"/>
</dbReference>
<dbReference type="AlphaFoldDB" id="A0A087BCE3"/>
<dbReference type="RefSeq" id="WP_022859171.1">
    <property type="nucleotide sequence ID" value="NZ_JGZB01000003.1"/>
</dbReference>
<dbReference type="InterPro" id="IPR037063">
    <property type="entry name" value="PHb_sf"/>
</dbReference>
<sequence length="143" mass="16167">MGLFNALAGNLQKVDENQLQQQYGAFLFDGEQISSGYQLIRDAVLFTNIRIIFIDRQGTTGAKMRIKTIHLDSVVDVEAETAGAFADDSEINITYLADVYQRKSGEERLETVKLEFPRKFDISPIYRYLGQLALSNRARINGK</sequence>
<keyword evidence="3" id="KW-1185">Reference proteome</keyword>
<dbReference type="InterPro" id="IPR012544">
    <property type="entry name" value="PHb"/>
</dbReference>
<reference evidence="2 3" key="1">
    <citation type="submission" date="2014-03" db="EMBL/GenBank/DDBJ databases">
        <title>Genomics of Bifidobacteria.</title>
        <authorList>
            <person name="Ventura M."/>
            <person name="Milani C."/>
            <person name="Lugli G.A."/>
        </authorList>
    </citation>
    <scope>NUCLEOTIDE SEQUENCE [LARGE SCALE GENOMIC DNA]</scope>
    <source>
        <strain evidence="2 3">LMG 11591</strain>
    </source>
</reference>
<dbReference type="Proteomes" id="UP000029052">
    <property type="component" value="Unassembled WGS sequence"/>
</dbReference>
<evidence type="ECO:0000313" key="3">
    <source>
        <dbReference type="Proteomes" id="UP000029052"/>
    </source>
</evidence>
<dbReference type="EMBL" id="JGZB01000003">
    <property type="protein sequence ID" value="KFI68693.1"/>
    <property type="molecule type" value="Genomic_DNA"/>
</dbReference>
<organism evidence="2 3">
    <name type="scientific">Bifidobacterium magnum</name>
    <dbReference type="NCBI Taxonomy" id="1692"/>
    <lineage>
        <taxon>Bacteria</taxon>
        <taxon>Bacillati</taxon>
        <taxon>Actinomycetota</taxon>
        <taxon>Actinomycetes</taxon>
        <taxon>Bifidobacteriales</taxon>
        <taxon>Bifidobacteriaceae</taxon>
        <taxon>Bifidobacterium</taxon>
    </lineage>
</organism>
<dbReference type="Gene3D" id="2.30.29.50">
    <property type="entry name" value="Bacterial Pleckstrin homology domain"/>
    <property type="match status" value="1"/>
</dbReference>
<gene>
    <name evidence="2" type="ORF">BMAGN_0562</name>
</gene>
<feature type="domain" description="Bacterial Pleckstrin homology" evidence="1">
    <location>
        <begin position="2"/>
        <end position="131"/>
    </location>
</feature>
<dbReference type="Pfam" id="PF08000">
    <property type="entry name" value="bPH_1"/>
    <property type="match status" value="1"/>
</dbReference>
<protein>
    <recommendedName>
        <fullName evidence="1">Bacterial Pleckstrin homology domain-containing protein</fullName>
    </recommendedName>
</protein>
<comment type="caution">
    <text evidence="2">The sequence shown here is derived from an EMBL/GenBank/DDBJ whole genome shotgun (WGS) entry which is preliminary data.</text>
</comment>
<evidence type="ECO:0000259" key="1">
    <source>
        <dbReference type="Pfam" id="PF08000"/>
    </source>
</evidence>
<accession>A0A087BCE3</accession>
<name>A0A087BCE3_9BIFI</name>
<evidence type="ECO:0000313" key="2">
    <source>
        <dbReference type="EMBL" id="KFI68693.1"/>
    </source>
</evidence>
<proteinExistence type="predicted"/>